<sequence>MVDLIRMTYGSTGGANSNALGMRPLQARVYEARAA</sequence>
<reference evidence="2" key="1">
    <citation type="submission" date="2016-10" db="EMBL/GenBank/DDBJ databases">
        <authorList>
            <person name="Varghese N."/>
            <person name="Submissions S."/>
        </authorList>
    </citation>
    <scope>NUCLEOTIDE SEQUENCE [LARGE SCALE GENOMIC DNA]</scope>
    <source>
        <strain evidence="2">DSM 16477</strain>
    </source>
</reference>
<dbReference type="Proteomes" id="UP000199399">
    <property type="component" value="Unassembled WGS sequence"/>
</dbReference>
<evidence type="ECO:0000313" key="2">
    <source>
        <dbReference type="Proteomes" id="UP000199399"/>
    </source>
</evidence>
<gene>
    <name evidence="1" type="ORF">SAMN04489759_103381</name>
</gene>
<name>A0A1G7PLL7_9RHOB</name>
<organism evidence="1 2">
    <name type="scientific">Sulfitobacter delicatus</name>
    <dbReference type="NCBI Taxonomy" id="218672"/>
    <lineage>
        <taxon>Bacteria</taxon>
        <taxon>Pseudomonadati</taxon>
        <taxon>Pseudomonadota</taxon>
        <taxon>Alphaproteobacteria</taxon>
        <taxon>Rhodobacterales</taxon>
        <taxon>Roseobacteraceae</taxon>
        <taxon>Sulfitobacter</taxon>
    </lineage>
</organism>
<proteinExistence type="predicted"/>
<dbReference type="EMBL" id="FNBP01000003">
    <property type="protein sequence ID" value="SDF87302.1"/>
    <property type="molecule type" value="Genomic_DNA"/>
</dbReference>
<accession>A0A1G7PLL7</accession>
<evidence type="ECO:0000313" key="1">
    <source>
        <dbReference type="EMBL" id="SDF87302.1"/>
    </source>
</evidence>
<dbReference type="AlphaFoldDB" id="A0A1G7PLL7"/>
<keyword evidence="2" id="KW-1185">Reference proteome</keyword>
<protein>
    <submittedName>
        <fullName evidence="1">Uncharacterized protein</fullName>
    </submittedName>
</protein>
<dbReference type="STRING" id="218672.SAMN04489759_103381"/>